<feature type="transmembrane region" description="Helical" evidence="1">
    <location>
        <begin position="37"/>
        <end position="55"/>
    </location>
</feature>
<dbReference type="Proteomes" id="UP001432322">
    <property type="component" value="Unassembled WGS sequence"/>
</dbReference>
<reference evidence="3" key="1">
    <citation type="submission" date="2023-10" db="EMBL/GenBank/DDBJ databases">
        <title>Genome assembly of Pristionchus species.</title>
        <authorList>
            <person name="Yoshida K."/>
            <person name="Sommer R.J."/>
        </authorList>
    </citation>
    <scope>NUCLEOTIDE SEQUENCE</scope>
    <source>
        <strain evidence="3">RS5133</strain>
    </source>
</reference>
<keyword evidence="1" id="KW-0812">Transmembrane</keyword>
<feature type="transmembrane region" description="Helical" evidence="1">
    <location>
        <begin position="179"/>
        <end position="201"/>
    </location>
</feature>
<feature type="chain" id="PRO_5043562947" description="G protein-coupled receptor" evidence="2">
    <location>
        <begin position="18"/>
        <end position="229"/>
    </location>
</feature>
<gene>
    <name evidence="3" type="ORF">PFISCL1PPCAC_14323</name>
</gene>
<protein>
    <recommendedName>
        <fullName evidence="5">G protein-coupled receptor</fullName>
    </recommendedName>
</protein>
<dbReference type="EMBL" id="BTSY01000004">
    <property type="protein sequence ID" value="GMT23026.1"/>
    <property type="molecule type" value="Genomic_DNA"/>
</dbReference>
<dbReference type="AlphaFoldDB" id="A0AAV5VTL6"/>
<evidence type="ECO:0008006" key="5">
    <source>
        <dbReference type="Google" id="ProtNLM"/>
    </source>
</evidence>
<proteinExistence type="predicted"/>
<organism evidence="3 4">
    <name type="scientific">Pristionchus fissidentatus</name>
    <dbReference type="NCBI Taxonomy" id="1538716"/>
    <lineage>
        <taxon>Eukaryota</taxon>
        <taxon>Metazoa</taxon>
        <taxon>Ecdysozoa</taxon>
        <taxon>Nematoda</taxon>
        <taxon>Chromadorea</taxon>
        <taxon>Rhabditida</taxon>
        <taxon>Rhabditina</taxon>
        <taxon>Diplogasteromorpha</taxon>
        <taxon>Diplogasteroidea</taxon>
        <taxon>Neodiplogasteridae</taxon>
        <taxon>Pristionchus</taxon>
    </lineage>
</organism>
<feature type="transmembrane region" description="Helical" evidence="1">
    <location>
        <begin position="103"/>
        <end position="126"/>
    </location>
</feature>
<name>A0AAV5VTL6_9BILA</name>
<keyword evidence="2" id="KW-0732">Signal</keyword>
<accession>A0AAV5VTL6</accession>
<feature type="non-terminal residue" evidence="3">
    <location>
        <position position="229"/>
    </location>
</feature>
<keyword evidence="4" id="KW-1185">Reference proteome</keyword>
<keyword evidence="1" id="KW-0472">Membrane</keyword>
<comment type="caution">
    <text evidence="3">The sequence shown here is derived from an EMBL/GenBank/DDBJ whole genome shotgun (WGS) entry which is preliminary data.</text>
</comment>
<evidence type="ECO:0000313" key="3">
    <source>
        <dbReference type="EMBL" id="GMT23026.1"/>
    </source>
</evidence>
<sequence length="229" mass="26169">MFASSLLTLSLGLLSLAQFLWFRSERVGFSDSKLNNAYGLIASLDALLTPSLVYARHRGLKAISEKRINKELEQTPISSEEYLKQFEEVWKLTWMKTFDVGDVLAIIEFVVNCFAQIALVLAVHSITLDKNLHGNFRFVMCLFLSRTLLNGARRTVANYLTLFYIGELSTQFLDSYRRASIFSGMLLATSMPTLAIERVLYTYNVWNYKERRTTKRSLVVCFVCVVRGS</sequence>
<keyword evidence="1" id="KW-1133">Transmembrane helix</keyword>
<evidence type="ECO:0000256" key="2">
    <source>
        <dbReference type="SAM" id="SignalP"/>
    </source>
</evidence>
<feature type="signal peptide" evidence="2">
    <location>
        <begin position="1"/>
        <end position="17"/>
    </location>
</feature>
<evidence type="ECO:0000256" key="1">
    <source>
        <dbReference type="SAM" id="Phobius"/>
    </source>
</evidence>
<evidence type="ECO:0000313" key="4">
    <source>
        <dbReference type="Proteomes" id="UP001432322"/>
    </source>
</evidence>